<dbReference type="PROSITE" id="PS50211">
    <property type="entry name" value="DENN"/>
    <property type="match status" value="1"/>
</dbReference>
<feature type="region of interest" description="Disordered" evidence="2">
    <location>
        <begin position="692"/>
        <end position="753"/>
    </location>
</feature>
<proteinExistence type="predicted"/>
<dbReference type="GO" id="GO:0032483">
    <property type="term" value="P:regulation of Rab protein signal transduction"/>
    <property type="evidence" value="ECO:0007669"/>
    <property type="project" value="TreeGrafter"/>
</dbReference>
<feature type="region of interest" description="Disordered" evidence="2">
    <location>
        <begin position="345"/>
        <end position="397"/>
    </location>
</feature>
<feature type="compositionally biased region" description="Polar residues" evidence="2">
    <location>
        <begin position="802"/>
        <end position="816"/>
    </location>
</feature>
<dbReference type="Pfam" id="PF03455">
    <property type="entry name" value="dDENN"/>
    <property type="match status" value="1"/>
</dbReference>
<dbReference type="AlphaFoldDB" id="A0AAV6FFW0"/>
<feature type="compositionally biased region" description="Low complexity" evidence="2">
    <location>
        <begin position="574"/>
        <end position="588"/>
    </location>
</feature>
<dbReference type="InterPro" id="IPR037516">
    <property type="entry name" value="Tripartite_DENN"/>
</dbReference>
<accession>A0AAV6FFW0</accession>
<feature type="region of interest" description="Disordered" evidence="2">
    <location>
        <begin position="570"/>
        <end position="656"/>
    </location>
</feature>
<dbReference type="Gene3D" id="1.25.40.10">
    <property type="entry name" value="Tetratricopeptide repeat domain"/>
    <property type="match status" value="1"/>
</dbReference>
<dbReference type="InterPro" id="IPR005112">
    <property type="entry name" value="dDENN_dom"/>
</dbReference>
<reference evidence="4" key="1">
    <citation type="submission" date="2020-10" db="EMBL/GenBank/DDBJ databases">
        <title>Chromosome-scale genome assembly of the Allis shad, Alosa alosa.</title>
        <authorList>
            <person name="Margot Z."/>
            <person name="Christophe K."/>
            <person name="Cabau C."/>
            <person name="Louis A."/>
            <person name="Berthelot C."/>
            <person name="Parey E."/>
            <person name="Roest Crollius H."/>
            <person name="Montfort J."/>
            <person name="Robinson-Rechavi M."/>
            <person name="Bucao C."/>
            <person name="Bouchez O."/>
            <person name="Gislard M."/>
            <person name="Lluch J."/>
            <person name="Milhes M."/>
            <person name="Lampietro C."/>
            <person name="Lopez Roques C."/>
            <person name="Donnadieu C."/>
            <person name="Braasch I."/>
            <person name="Desvignes T."/>
            <person name="Postlethwait J."/>
            <person name="Bobe J."/>
            <person name="Guiguen Y."/>
        </authorList>
    </citation>
    <scope>NUCLEOTIDE SEQUENCE</scope>
    <source>
        <strain evidence="4">M-15738</strain>
        <tissue evidence="4">Blood</tissue>
    </source>
</reference>
<dbReference type="SMART" id="SM00801">
    <property type="entry name" value="dDENN"/>
    <property type="match status" value="1"/>
</dbReference>
<name>A0AAV6FFW0_9TELE</name>
<organism evidence="4 5">
    <name type="scientific">Alosa alosa</name>
    <name type="common">allis shad</name>
    <dbReference type="NCBI Taxonomy" id="278164"/>
    <lineage>
        <taxon>Eukaryota</taxon>
        <taxon>Metazoa</taxon>
        <taxon>Chordata</taxon>
        <taxon>Craniata</taxon>
        <taxon>Vertebrata</taxon>
        <taxon>Euteleostomi</taxon>
        <taxon>Actinopterygii</taxon>
        <taxon>Neopterygii</taxon>
        <taxon>Teleostei</taxon>
        <taxon>Clupei</taxon>
        <taxon>Clupeiformes</taxon>
        <taxon>Clupeoidei</taxon>
        <taxon>Clupeidae</taxon>
        <taxon>Alosa</taxon>
    </lineage>
</organism>
<feature type="compositionally biased region" description="Polar residues" evidence="2">
    <location>
        <begin position="373"/>
        <end position="390"/>
    </location>
</feature>
<evidence type="ECO:0000313" key="5">
    <source>
        <dbReference type="Proteomes" id="UP000823561"/>
    </source>
</evidence>
<dbReference type="Proteomes" id="UP000823561">
    <property type="component" value="Chromosome 24"/>
</dbReference>
<dbReference type="PANTHER" id="PTHR12296:SF17">
    <property type="entry name" value="DENN DOMAIN-CONTAINING PROTEIN 4C"/>
    <property type="match status" value="1"/>
</dbReference>
<dbReference type="PROSITE" id="PS51375">
    <property type="entry name" value="PPR"/>
    <property type="match status" value="1"/>
</dbReference>
<feature type="compositionally biased region" description="Basic and acidic residues" evidence="2">
    <location>
        <begin position="620"/>
        <end position="632"/>
    </location>
</feature>
<dbReference type="PANTHER" id="PTHR12296">
    <property type="entry name" value="DENN DOMAIN-CONTAINING PROTEIN 4"/>
    <property type="match status" value="1"/>
</dbReference>
<evidence type="ECO:0000256" key="1">
    <source>
        <dbReference type="PROSITE-ProRule" id="PRU00708"/>
    </source>
</evidence>
<gene>
    <name evidence="4" type="ORF">AALO_G00302880</name>
</gene>
<dbReference type="InterPro" id="IPR002885">
    <property type="entry name" value="PPR_rpt"/>
</dbReference>
<comment type="caution">
    <text evidence="4">The sequence shown here is derived from an EMBL/GenBank/DDBJ whole genome shotgun (WGS) entry which is preliminary data.</text>
</comment>
<sequence>MTPIEADFTWQKKMASLEMEIQESFLRFMATILKGYRSYLKSITQAPSDKATSADSLYDLQGFLKSRDRAHQKFYSQLTKTQIFIRFIEECTFVSDKDTGLAFFDDCIEKLFPSDKGADKGTKQPPARYSYETFPALCLDLFDCPPELRPALSSRAAGASLSNSPALLAKRTKQEIKLAVKMARRHYSNPPLWARCLISHCYSMWFICLPASGRSAHSKTRAMQQAFNVLLKLRTSEVEMLDEVCYRVVMQLCGLWGMPVMAVRVHMEMKKAGVQPNAITYGYYNKAVLESTWPSQNRSGLFMWTKVRNVVQGVAQFKQAMKGSSSPEEGALIPSIVSVDGRGRSAEVDRLSHGSGDSSNEPNGDEHVLFSRGLSTDNHCSNTGGQSDQGYGSKDELHQEVNSSVLPAPIQPINGPTHTGGDIAGSVDSAVAVTTPPSPADVAPPSIVKLSTGSFDSTAAREISSGGASKLFKPRLPEDDVCLPAVVVTTDGASGPGSGPSDASGTGASSSSSVSGATRAKAFAERSCSFSTESRAGMLSKKGSLELSMAAHMGADARILAHALTGVKTPTSTPPAYTHTPGGTATPTPGGGSACFAFPEQEGEEEEEPEEEEASADTPTPREEQEKEKEADKEEAEPDEMDGGEQAASEVTTPCMARSISTISSASSPGAGCGPGLGVEAAFGPSVPAGVGERGRGVAAEPGVSDGGALHAQAAAGPRDRALHEPGVQSVQHGARPDLPGRAGRRRRGIPAASASPFAPVLFLLGEAVAGAAGSSLAPCPSGPPPPGSTEHANADPGGRTQPKTLSGQNSLTHGSAAQRARAFGPPRRRCRCPHLCGPRRAPRSARS</sequence>
<dbReference type="GO" id="GO:0005085">
    <property type="term" value="F:guanyl-nucleotide exchange factor activity"/>
    <property type="evidence" value="ECO:0007669"/>
    <property type="project" value="UniProtKB-ARBA"/>
</dbReference>
<feature type="domain" description="UDENN" evidence="3">
    <location>
        <begin position="1"/>
        <end position="100"/>
    </location>
</feature>
<dbReference type="GO" id="GO:0031410">
    <property type="term" value="C:cytoplasmic vesicle"/>
    <property type="evidence" value="ECO:0007669"/>
    <property type="project" value="TreeGrafter"/>
</dbReference>
<feature type="compositionally biased region" description="Acidic residues" evidence="2">
    <location>
        <begin position="601"/>
        <end position="615"/>
    </location>
</feature>
<dbReference type="InterPro" id="IPR011990">
    <property type="entry name" value="TPR-like_helical_dom_sf"/>
</dbReference>
<feature type="repeat" description="PPR" evidence="1">
    <location>
        <begin position="242"/>
        <end position="276"/>
    </location>
</feature>
<dbReference type="EMBL" id="JADWDJ010000024">
    <property type="protein sequence ID" value="KAG5261340.1"/>
    <property type="molecule type" value="Genomic_DNA"/>
</dbReference>
<feature type="compositionally biased region" description="Low complexity" evidence="2">
    <location>
        <begin position="817"/>
        <end position="826"/>
    </location>
</feature>
<evidence type="ECO:0000256" key="2">
    <source>
        <dbReference type="SAM" id="MobiDB-lite"/>
    </source>
</evidence>
<feature type="region of interest" description="Disordered" evidence="2">
    <location>
        <begin position="773"/>
        <end position="848"/>
    </location>
</feature>
<feature type="compositionally biased region" description="Acidic residues" evidence="2">
    <location>
        <begin position="633"/>
        <end position="643"/>
    </location>
</feature>
<keyword evidence="5" id="KW-1185">Reference proteome</keyword>
<protein>
    <recommendedName>
        <fullName evidence="3">UDENN domain-containing protein</fullName>
    </recommendedName>
</protein>
<evidence type="ECO:0000313" key="4">
    <source>
        <dbReference type="EMBL" id="KAG5261340.1"/>
    </source>
</evidence>
<dbReference type="InterPro" id="IPR051696">
    <property type="entry name" value="DENN_Domain_GEFs"/>
</dbReference>
<evidence type="ECO:0000259" key="3">
    <source>
        <dbReference type="PROSITE" id="PS50211"/>
    </source>
</evidence>
<feature type="region of interest" description="Disordered" evidence="2">
    <location>
        <begin position="492"/>
        <end position="514"/>
    </location>
</feature>